<sequence length="273" mass="29664">MDKKIFADVSEKEITRSIASMFFETIQEYSDSDVIILGAGPAGLSAGREIAKNGIRTLIIEQNNYLGGGYWVGGYMMNPVTVRAPAQKVWDELGVPYRKINDNLYAAWGPDACSKLISATCDSGVRFLQLTKFDDLVLKNKKVCGVVINWMPVSALPRNITCVDPVAFESKIVIDATGHDSVAVKRLMERGLVDWKGMNPMWVEGGEDGVVHSTGEVYPGLIAAGMSVTETYGLPRMGPTFGSMLLSGRKAGELAVAKLKNVTDSPKIKVKLK</sequence>
<dbReference type="SUPFAM" id="SSF51905">
    <property type="entry name" value="FAD/NAD(P)-binding domain"/>
    <property type="match status" value="1"/>
</dbReference>
<dbReference type="GO" id="GO:0016853">
    <property type="term" value="F:isomerase activity"/>
    <property type="evidence" value="ECO:0007669"/>
    <property type="project" value="UniProtKB-KW"/>
</dbReference>
<organism evidence="7 8">
    <name type="scientific">Candidatus Nitrosocosmicus arcticus</name>
    <dbReference type="NCBI Taxonomy" id="2035267"/>
    <lineage>
        <taxon>Archaea</taxon>
        <taxon>Nitrososphaerota</taxon>
        <taxon>Nitrososphaeria</taxon>
        <taxon>Nitrososphaerales</taxon>
        <taxon>Nitrososphaeraceae</taxon>
        <taxon>Candidatus Nitrosocosmicus</taxon>
    </lineage>
</organism>
<dbReference type="EC" id="2.4.2.59" evidence="6"/>
<dbReference type="GO" id="GO:0009228">
    <property type="term" value="P:thiamine biosynthetic process"/>
    <property type="evidence" value="ECO:0007669"/>
    <property type="project" value="UniProtKB-KW"/>
</dbReference>
<dbReference type="Gene3D" id="3.50.50.60">
    <property type="entry name" value="FAD/NAD(P)-binding domain"/>
    <property type="match status" value="1"/>
</dbReference>
<feature type="binding site" evidence="6">
    <location>
        <position position="164"/>
    </location>
    <ligand>
        <name>NAD(+)</name>
        <dbReference type="ChEBI" id="CHEBI:57540"/>
        <note>ligand shared between two adjacent protomers</note>
    </ligand>
</feature>
<dbReference type="GO" id="GO:0016763">
    <property type="term" value="F:pentosyltransferase activity"/>
    <property type="evidence" value="ECO:0007669"/>
    <property type="project" value="UniProtKB-UniRule"/>
</dbReference>
<feature type="binding site" description="in other chain" evidence="6">
    <location>
        <begin position="61"/>
        <end position="62"/>
    </location>
    <ligand>
        <name>NAD(+)</name>
        <dbReference type="ChEBI" id="CHEBI:57540"/>
        <note>ligand shared between two adjacent protomers</note>
    </ligand>
</feature>
<keyword evidence="2 6" id="KW-0479">Metal-binding</keyword>
<keyword evidence="5 6" id="KW-0520">NAD</keyword>
<evidence type="ECO:0000256" key="2">
    <source>
        <dbReference type="ARBA" id="ARBA00022723"/>
    </source>
</evidence>
<keyword evidence="8" id="KW-1185">Reference proteome</keyword>
<comment type="subunit">
    <text evidence="6">Homooctamer; tetramer of dimers.</text>
</comment>
<dbReference type="PANTHER" id="PTHR43422:SF3">
    <property type="entry name" value="THIAMINE THIAZOLE SYNTHASE"/>
    <property type="match status" value="1"/>
</dbReference>
<feature type="binding site" evidence="6">
    <location>
        <position position="164"/>
    </location>
    <ligand>
        <name>Fe cation</name>
        <dbReference type="ChEBI" id="CHEBI:24875"/>
        <note>ligand shared between two adjacent protomers</note>
    </ligand>
</feature>
<evidence type="ECO:0000256" key="4">
    <source>
        <dbReference type="ARBA" id="ARBA00023004"/>
    </source>
</evidence>
<comment type="cofactor">
    <cofactor evidence="6">
        <name>Fe(2+)</name>
        <dbReference type="ChEBI" id="CHEBI:29033"/>
    </cofactor>
</comment>
<dbReference type="NCBIfam" id="TIGR00292">
    <property type="entry name" value="sulfide-dependent adenosine diphosphate thiazole synthase"/>
    <property type="match status" value="1"/>
</dbReference>
<feature type="binding site" evidence="6">
    <location>
        <position position="236"/>
    </location>
    <ligand>
        <name>glycine</name>
        <dbReference type="ChEBI" id="CHEBI:57305"/>
    </ligand>
</feature>
<feature type="binding site" description="in other chain" evidence="6">
    <location>
        <position position="226"/>
    </location>
    <ligand>
        <name>NAD(+)</name>
        <dbReference type="ChEBI" id="CHEBI:57540"/>
        <note>ligand shared between two adjacent protomers</note>
    </ligand>
</feature>
<keyword evidence="4 6" id="KW-0408">Iron</keyword>
<keyword evidence="7" id="KW-0413">Isomerase</keyword>
<dbReference type="Proteomes" id="UP000315289">
    <property type="component" value="Unassembled WGS sequence"/>
</dbReference>
<evidence type="ECO:0000256" key="6">
    <source>
        <dbReference type="HAMAP-Rule" id="MF_00304"/>
    </source>
</evidence>
<dbReference type="GO" id="GO:0005506">
    <property type="term" value="F:iron ion binding"/>
    <property type="evidence" value="ECO:0007669"/>
    <property type="project" value="UniProtKB-UniRule"/>
</dbReference>
<evidence type="ECO:0000256" key="1">
    <source>
        <dbReference type="ARBA" id="ARBA00022679"/>
    </source>
</evidence>
<comment type="function">
    <text evidence="6">Involved in the biosynthesis of the thiazole moiety of thiamine. Catalyzes the conversion of NAD and glycine to adenosine diphosphate 5-(2-hydroxyethyl)-4-methylthiazole-2-carboxylate (ADT), an adenylated thiazole intermediate, using free sulfide as a source of sulfur.</text>
</comment>
<keyword evidence="1 6" id="KW-0808">Transferase</keyword>
<dbReference type="HAMAP" id="MF_00304">
    <property type="entry name" value="Thi4"/>
    <property type="match status" value="1"/>
</dbReference>
<gene>
    <name evidence="6 7" type="primary">thi4</name>
    <name evidence="7" type="ORF">NARC_40169</name>
</gene>
<evidence type="ECO:0000256" key="3">
    <source>
        <dbReference type="ARBA" id="ARBA00022977"/>
    </source>
</evidence>
<dbReference type="PANTHER" id="PTHR43422">
    <property type="entry name" value="THIAMINE THIAZOLE SYNTHASE"/>
    <property type="match status" value="1"/>
</dbReference>
<evidence type="ECO:0000313" key="7">
    <source>
        <dbReference type="EMBL" id="TVP41206.1"/>
    </source>
</evidence>
<accession>A0A557SX71</accession>
<comment type="catalytic activity">
    <reaction evidence="6">
        <text>hydrogen sulfide + glycine + NAD(+) = ADP-5-ethyl-4-methylthiazole-2-carboxylate + nicotinamide + 3 H2O + H(+)</text>
        <dbReference type="Rhea" id="RHEA:55704"/>
        <dbReference type="ChEBI" id="CHEBI:15377"/>
        <dbReference type="ChEBI" id="CHEBI:15378"/>
        <dbReference type="ChEBI" id="CHEBI:17154"/>
        <dbReference type="ChEBI" id="CHEBI:29919"/>
        <dbReference type="ChEBI" id="CHEBI:57305"/>
        <dbReference type="ChEBI" id="CHEBI:57540"/>
        <dbReference type="ChEBI" id="CHEBI:139151"/>
        <dbReference type="EC" id="2.4.2.59"/>
    </reaction>
</comment>
<dbReference type="InterPro" id="IPR036188">
    <property type="entry name" value="FAD/NAD-bd_sf"/>
</dbReference>
<dbReference type="UniPathway" id="UPA00060"/>
<name>A0A557SX71_9ARCH</name>
<dbReference type="RefSeq" id="WP_144729397.1">
    <property type="nucleotide sequence ID" value="NZ_ML675580.1"/>
</dbReference>
<evidence type="ECO:0000256" key="5">
    <source>
        <dbReference type="ARBA" id="ARBA00023027"/>
    </source>
</evidence>
<proteinExistence type="inferred from homology"/>
<protein>
    <recommendedName>
        <fullName evidence="6">Thiamine thiazole synthase</fullName>
        <ecNumber evidence="6">2.4.2.59</ecNumber>
    </recommendedName>
</protein>
<dbReference type="EMBL" id="VOAH01000004">
    <property type="protein sequence ID" value="TVP41206.1"/>
    <property type="molecule type" value="Genomic_DNA"/>
</dbReference>
<dbReference type="OrthoDB" id="4240at2157"/>
<comment type="caution">
    <text evidence="7">The sequence shown here is derived from an EMBL/GenBank/DDBJ whole genome shotgun (WGS) entry which is preliminary data.</text>
</comment>
<feature type="binding site" description="in other chain" evidence="6">
    <location>
        <position position="179"/>
    </location>
    <ligand>
        <name>Fe cation</name>
        <dbReference type="ChEBI" id="CHEBI:24875"/>
        <note>ligand shared between two adjacent protomers</note>
    </ligand>
</feature>
<dbReference type="AlphaFoldDB" id="A0A557SX71"/>
<keyword evidence="3 6" id="KW-0784">Thiamine biosynthesis</keyword>
<comment type="caution">
    <text evidence="6">Lacks conserved residue(s) required for the propagation of feature annotation.</text>
</comment>
<evidence type="ECO:0000313" key="8">
    <source>
        <dbReference type="Proteomes" id="UP000315289"/>
    </source>
</evidence>
<dbReference type="GO" id="GO:0052837">
    <property type="term" value="P:thiazole biosynthetic process"/>
    <property type="evidence" value="ECO:0007669"/>
    <property type="project" value="UniProtKB-UniRule"/>
</dbReference>
<feature type="binding site" description="in other chain" evidence="6">
    <location>
        <position position="69"/>
    </location>
    <ligand>
        <name>NAD(+)</name>
        <dbReference type="ChEBI" id="CHEBI:57540"/>
        <note>ligand shared between two adjacent protomers</note>
    </ligand>
</feature>
<feature type="binding site" description="in other chain" evidence="6">
    <location>
        <position position="42"/>
    </location>
    <ligand>
        <name>NAD(+)</name>
        <dbReference type="ChEBI" id="CHEBI:57540"/>
        <note>ligand shared between two adjacent protomers</note>
    </ligand>
</feature>
<reference evidence="7 8" key="1">
    <citation type="journal article" date="2019" name="Front. Microbiol.">
        <title>Ammonia Oxidation by the Arctic Terrestrial Thaumarchaeote Candidatus Nitrosocosmicus arcticus Is Stimulated by Increasing Temperatures.</title>
        <authorList>
            <person name="Alves R.J.E."/>
            <person name="Kerou M."/>
            <person name="Zappe A."/>
            <person name="Bittner R."/>
            <person name="Abby S.S."/>
            <person name="Schmidt H.A."/>
            <person name="Pfeifer K."/>
            <person name="Schleper C."/>
        </authorList>
    </citation>
    <scope>NUCLEOTIDE SEQUENCE [LARGE SCALE GENOMIC DNA]</scope>
    <source>
        <strain evidence="7 8">Kfb</strain>
    </source>
</reference>
<dbReference type="InterPro" id="IPR022828">
    <property type="entry name" value="Thi4_prok"/>
</dbReference>
<dbReference type="InterPro" id="IPR002922">
    <property type="entry name" value="Thi4_fam"/>
</dbReference>
<comment type="pathway">
    <text evidence="6">Cofactor biosynthesis; thiamine diphosphate biosynthesis.</text>
</comment>
<comment type="similarity">
    <text evidence="6">Belongs to the THI4 family.</text>
</comment>
<dbReference type="Pfam" id="PF01946">
    <property type="entry name" value="Thi4"/>
    <property type="match status" value="1"/>
</dbReference>
<dbReference type="GO" id="GO:0009229">
    <property type="term" value="P:thiamine diphosphate biosynthetic process"/>
    <property type="evidence" value="ECO:0007669"/>
    <property type="project" value="UniProtKB-UniRule"/>
</dbReference>
<dbReference type="PRINTS" id="PR00411">
    <property type="entry name" value="PNDRDTASEI"/>
</dbReference>